<evidence type="ECO:0000313" key="10">
    <source>
        <dbReference type="EMBL" id="KIW31060.1"/>
    </source>
</evidence>
<keyword evidence="9" id="KW-0275">Fatty acid biosynthesis</keyword>
<keyword evidence="5" id="KW-0276">Fatty acid metabolism</keyword>
<dbReference type="VEuPathDB" id="FungiDB:PV07_02743"/>
<evidence type="ECO:0000256" key="7">
    <source>
        <dbReference type="ARBA" id="ARBA00023098"/>
    </source>
</evidence>
<gene>
    <name evidence="10" type="ORF">PV07_02743</name>
</gene>
<evidence type="ECO:0000256" key="6">
    <source>
        <dbReference type="ARBA" id="ARBA00022989"/>
    </source>
</evidence>
<keyword evidence="2" id="KW-0444">Lipid biosynthesis</keyword>
<dbReference type="GO" id="GO:0009922">
    <property type="term" value="F:fatty acid elongase activity"/>
    <property type="evidence" value="ECO:0007669"/>
    <property type="project" value="InterPro"/>
</dbReference>
<dbReference type="RefSeq" id="XP_016251276.1">
    <property type="nucleotide sequence ID" value="XM_016389374.1"/>
</dbReference>
<evidence type="ECO:0000256" key="9">
    <source>
        <dbReference type="ARBA" id="ARBA00023160"/>
    </source>
</evidence>
<dbReference type="Proteomes" id="UP000054466">
    <property type="component" value="Unassembled WGS sequence"/>
</dbReference>
<protein>
    <recommendedName>
        <fullName evidence="12">TLC domain-containing protein</fullName>
    </recommendedName>
</protein>
<comment type="subcellular location">
    <subcellularLocation>
        <location evidence="1">Membrane</location>
        <topology evidence="1">Multi-pass membrane protein</topology>
    </subcellularLocation>
</comment>
<dbReference type="OrthoDB" id="310895at2759"/>
<dbReference type="AlphaFoldDB" id="A0A0D2CM02"/>
<dbReference type="InterPro" id="IPR002076">
    <property type="entry name" value="ELO_fam"/>
</dbReference>
<keyword evidence="11" id="KW-1185">Reference proteome</keyword>
<dbReference type="HOGENOM" id="CLU_092108_0_0_1"/>
<accession>A0A0D2CM02</accession>
<dbReference type="Pfam" id="PF01151">
    <property type="entry name" value="ELO"/>
    <property type="match status" value="1"/>
</dbReference>
<keyword evidence="7" id="KW-0443">Lipid metabolism</keyword>
<evidence type="ECO:0008006" key="12">
    <source>
        <dbReference type="Google" id="ProtNLM"/>
    </source>
</evidence>
<reference evidence="10 11" key="1">
    <citation type="submission" date="2015-01" db="EMBL/GenBank/DDBJ databases">
        <title>The Genome Sequence of Cladophialophora immunda CBS83496.</title>
        <authorList>
            <consortium name="The Broad Institute Genomics Platform"/>
            <person name="Cuomo C."/>
            <person name="de Hoog S."/>
            <person name="Gorbushina A."/>
            <person name="Stielow B."/>
            <person name="Teixiera M."/>
            <person name="Abouelleil A."/>
            <person name="Chapman S.B."/>
            <person name="Priest M."/>
            <person name="Young S.K."/>
            <person name="Wortman J."/>
            <person name="Nusbaum C."/>
            <person name="Birren B."/>
        </authorList>
    </citation>
    <scope>NUCLEOTIDE SEQUENCE [LARGE SCALE GENOMIC DNA]</scope>
    <source>
        <strain evidence="10 11">CBS 83496</strain>
    </source>
</reference>
<evidence type="ECO:0000256" key="4">
    <source>
        <dbReference type="ARBA" id="ARBA00022692"/>
    </source>
</evidence>
<proteinExistence type="predicted"/>
<evidence type="ECO:0000313" key="11">
    <source>
        <dbReference type="Proteomes" id="UP000054466"/>
    </source>
</evidence>
<dbReference type="EMBL" id="KN847041">
    <property type="protein sequence ID" value="KIW31060.1"/>
    <property type="molecule type" value="Genomic_DNA"/>
</dbReference>
<evidence type="ECO:0000256" key="1">
    <source>
        <dbReference type="ARBA" id="ARBA00004141"/>
    </source>
</evidence>
<evidence type="ECO:0000256" key="2">
    <source>
        <dbReference type="ARBA" id="ARBA00022516"/>
    </source>
</evidence>
<keyword evidence="4" id="KW-0812">Transmembrane</keyword>
<organism evidence="10 11">
    <name type="scientific">Cladophialophora immunda</name>
    <dbReference type="NCBI Taxonomy" id="569365"/>
    <lineage>
        <taxon>Eukaryota</taxon>
        <taxon>Fungi</taxon>
        <taxon>Dikarya</taxon>
        <taxon>Ascomycota</taxon>
        <taxon>Pezizomycotina</taxon>
        <taxon>Eurotiomycetes</taxon>
        <taxon>Chaetothyriomycetidae</taxon>
        <taxon>Chaetothyriales</taxon>
        <taxon>Herpotrichiellaceae</taxon>
        <taxon>Cladophialophora</taxon>
    </lineage>
</organism>
<evidence type="ECO:0000256" key="5">
    <source>
        <dbReference type="ARBA" id="ARBA00022832"/>
    </source>
</evidence>
<name>A0A0D2CM02_9EURO</name>
<dbReference type="GeneID" id="27341937"/>
<sequence length="264" mass="29776">MVLYQPTCSQHSQYTENPAVWPQLSLRSGSLGSANMAFEDDRPLTSLQSVILTTGPFVFLWSTLKGYVARNGPFAVARPITRLNSQVYALFSLGLAYLILNDVFHFHDLEQVQSADLAYVYHLSKFYEYIDVFNLVAAGTAINPHMAFHHITTPFLTYFRVLNATDWQLFAFLNCLHHFWMYAYFGGVSSFRPILRVTGWVQLIAGIGLDVYYFATHGQGAPEARNRAIGLMILTRYAMLYYEEIKTANGQKGAGAEQKGEKAD</sequence>
<keyword evidence="8" id="KW-0472">Membrane</keyword>
<evidence type="ECO:0000256" key="3">
    <source>
        <dbReference type="ARBA" id="ARBA00022679"/>
    </source>
</evidence>
<keyword evidence="3" id="KW-0808">Transferase</keyword>
<dbReference type="GO" id="GO:0006633">
    <property type="term" value="P:fatty acid biosynthetic process"/>
    <property type="evidence" value="ECO:0007669"/>
    <property type="project" value="UniProtKB-KW"/>
</dbReference>
<dbReference type="GO" id="GO:0016020">
    <property type="term" value="C:membrane"/>
    <property type="evidence" value="ECO:0007669"/>
    <property type="project" value="UniProtKB-SubCell"/>
</dbReference>
<keyword evidence="6" id="KW-1133">Transmembrane helix</keyword>
<evidence type="ECO:0000256" key="8">
    <source>
        <dbReference type="ARBA" id="ARBA00023136"/>
    </source>
</evidence>